<proteinExistence type="predicted"/>
<dbReference type="EMBL" id="LVVK01000023">
    <property type="protein sequence ID" value="OPB36869.1"/>
    <property type="molecule type" value="Genomic_DNA"/>
</dbReference>
<evidence type="ECO:0000313" key="2">
    <source>
        <dbReference type="EMBL" id="OPB36869.1"/>
    </source>
</evidence>
<sequence>MSQLVARRVRWLFRFRPSDIEANNAKVDIEANTNAYIARYSPAAFETEASEFLWRNPIEHYRGVRNSIFGRADDASFFSTDYHYGYDNSRWPLSAREVVLTFLVYLAMLGLVACQVYGPKSEKGRP</sequence>
<keyword evidence="1" id="KW-0812">Transmembrane</keyword>
<gene>
    <name evidence="2" type="ORF">A0O28_0059490</name>
</gene>
<comment type="caution">
    <text evidence="2">The sequence shown here is derived from an EMBL/GenBank/DDBJ whole genome shotgun (WGS) entry which is preliminary data.</text>
</comment>
<evidence type="ECO:0000256" key="1">
    <source>
        <dbReference type="SAM" id="Phobius"/>
    </source>
</evidence>
<name>A0A1T3C748_9HYPO</name>
<organism evidence="2 3">
    <name type="scientific">Trichoderma guizhouense</name>
    <dbReference type="NCBI Taxonomy" id="1491466"/>
    <lineage>
        <taxon>Eukaryota</taxon>
        <taxon>Fungi</taxon>
        <taxon>Dikarya</taxon>
        <taxon>Ascomycota</taxon>
        <taxon>Pezizomycotina</taxon>
        <taxon>Sordariomycetes</taxon>
        <taxon>Hypocreomycetidae</taxon>
        <taxon>Hypocreales</taxon>
        <taxon>Hypocreaceae</taxon>
        <taxon>Trichoderma</taxon>
    </lineage>
</organism>
<keyword evidence="1" id="KW-1133">Transmembrane helix</keyword>
<reference evidence="2 3" key="1">
    <citation type="submission" date="2016-04" db="EMBL/GenBank/DDBJ databases">
        <title>Multiple horizontal gene transfer events from other fungi enriched the ability of the initially mycotrophic fungus Trichoderma (Ascomycota) to feed on dead plant biomass.</title>
        <authorList>
            <person name="Atanasova L."/>
            <person name="Chenthamara K."/>
            <person name="Zhang J."/>
            <person name="Grujic M."/>
            <person name="Henrissat B."/>
            <person name="Kuo A."/>
            <person name="Aertz A."/>
            <person name="Salamov A."/>
            <person name="Lipzen A."/>
            <person name="Labutti K."/>
            <person name="Barry K."/>
            <person name="Miao Y."/>
            <person name="Rahimi M.J."/>
            <person name="Shen Q."/>
            <person name="Grigoriev I.V."/>
            <person name="Kubicek C.P."/>
            <person name="Druzhinina I.S."/>
        </authorList>
    </citation>
    <scope>NUCLEOTIDE SEQUENCE [LARGE SCALE GENOMIC DNA]</scope>
    <source>
        <strain evidence="2 3">NJAU 4742</strain>
    </source>
</reference>
<keyword evidence="1" id="KW-0472">Membrane</keyword>
<dbReference type="Proteomes" id="UP000191004">
    <property type="component" value="Unassembled WGS sequence"/>
</dbReference>
<protein>
    <submittedName>
        <fullName evidence="2">Uncharacterized protein</fullName>
    </submittedName>
</protein>
<accession>A0A1T3C748</accession>
<feature type="transmembrane region" description="Helical" evidence="1">
    <location>
        <begin position="98"/>
        <end position="118"/>
    </location>
</feature>
<evidence type="ECO:0000313" key="3">
    <source>
        <dbReference type="Proteomes" id="UP000191004"/>
    </source>
</evidence>
<dbReference type="AlphaFoldDB" id="A0A1T3C748"/>
<keyword evidence="3" id="KW-1185">Reference proteome</keyword>